<gene>
    <name evidence="2" type="ORF">E2C01_016121</name>
</gene>
<evidence type="ECO:0000313" key="3">
    <source>
        <dbReference type="Proteomes" id="UP000324222"/>
    </source>
</evidence>
<feature type="compositionally biased region" description="Basic and acidic residues" evidence="1">
    <location>
        <begin position="1"/>
        <end position="19"/>
    </location>
</feature>
<reference evidence="2 3" key="1">
    <citation type="submission" date="2019-05" db="EMBL/GenBank/DDBJ databases">
        <title>Another draft genome of Portunus trituberculatus and its Hox gene families provides insights of decapod evolution.</title>
        <authorList>
            <person name="Jeong J.-H."/>
            <person name="Song I."/>
            <person name="Kim S."/>
            <person name="Choi T."/>
            <person name="Kim D."/>
            <person name="Ryu S."/>
            <person name="Kim W."/>
        </authorList>
    </citation>
    <scope>NUCLEOTIDE SEQUENCE [LARGE SCALE GENOMIC DNA]</scope>
    <source>
        <tissue evidence="2">Muscle</tissue>
    </source>
</reference>
<dbReference type="AlphaFoldDB" id="A0A5B7DQ37"/>
<proteinExistence type="predicted"/>
<comment type="caution">
    <text evidence="2">The sequence shown here is derived from an EMBL/GenBank/DDBJ whole genome shotgun (WGS) entry which is preliminary data.</text>
</comment>
<dbReference type="Proteomes" id="UP000324222">
    <property type="component" value="Unassembled WGS sequence"/>
</dbReference>
<evidence type="ECO:0000313" key="2">
    <source>
        <dbReference type="EMBL" id="MPC23083.1"/>
    </source>
</evidence>
<name>A0A5B7DQ37_PORTR</name>
<accession>A0A5B7DQ37</accession>
<organism evidence="2 3">
    <name type="scientific">Portunus trituberculatus</name>
    <name type="common">Swimming crab</name>
    <name type="synonym">Neptunus trituberculatus</name>
    <dbReference type="NCBI Taxonomy" id="210409"/>
    <lineage>
        <taxon>Eukaryota</taxon>
        <taxon>Metazoa</taxon>
        <taxon>Ecdysozoa</taxon>
        <taxon>Arthropoda</taxon>
        <taxon>Crustacea</taxon>
        <taxon>Multicrustacea</taxon>
        <taxon>Malacostraca</taxon>
        <taxon>Eumalacostraca</taxon>
        <taxon>Eucarida</taxon>
        <taxon>Decapoda</taxon>
        <taxon>Pleocyemata</taxon>
        <taxon>Brachyura</taxon>
        <taxon>Eubrachyura</taxon>
        <taxon>Portunoidea</taxon>
        <taxon>Portunidae</taxon>
        <taxon>Portuninae</taxon>
        <taxon>Portunus</taxon>
    </lineage>
</organism>
<sequence>MAEGDSHSDRFRERFDVTGEPHGLPCGRQGTTKFEFKSPSVHSMVRDHPIAKSGEMLHKPTLSDSWTCSDWPLRQPEAFSQEHTCDFMAGM</sequence>
<feature type="region of interest" description="Disordered" evidence="1">
    <location>
        <begin position="1"/>
        <end position="33"/>
    </location>
</feature>
<keyword evidence="3" id="KW-1185">Reference proteome</keyword>
<evidence type="ECO:0000256" key="1">
    <source>
        <dbReference type="SAM" id="MobiDB-lite"/>
    </source>
</evidence>
<dbReference type="EMBL" id="VSRR010001164">
    <property type="protein sequence ID" value="MPC23083.1"/>
    <property type="molecule type" value="Genomic_DNA"/>
</dbReference>
<protein>
    <submittedName>
        <fullName evidence="2">Uncharacterized protein</fullName>
    </submittedName>
</protein>